<gene>
    <name evidence="5" type="primary">LOC123323805</name>
</gene>
<dbReference type="GO" id="GO:0016020">
    <property type="term" value="C:membrane"/>
    <property type="evidence" value="ECO:0007669"/>
    <property type="project" value="InterPro"/>
</dbReference>
<sequence>MDFGICAEGGGHWRCGNSARTIQLIQNHFVDEHDPSMEDSYQKQVVMDGETCLLDILDTAGQEEYSALRDQYVPTGEGFLCVFAITTTTSLEDIHQYREQIKGVKDSSEGSGSRSGTLWDTPGL</sequence>
<proteinExistence type="predicted"/>
<dbReference type="InterPro" id="IPR027417">
    <property type="entry name" value="P-loop_NTPase"/>
</dbReference>
<evidence type="ECO:0000313" key="4">
    <source>
        <dbReference type="Proteomes" id="UP000248481"/>
    </source>
</evidence>
<organism evidence="4 5">
    <name type="scientific">Neomonachus schauinslandi</name>
    <name type="common">Hawaiian monk seal</name>
    <name type="synonym">Monachus schauinslandi</name>
    <dbReference type="NCBI Taxonomy" id="29088"/>
    <lineage>
        <taxon>Eukaryota</taxon>
        <taxon>Metazoa</taxon>
        <taxon>Chordata</taxon>
        <taxon>Craniata</taxon>
        <taxon>Vertebrata</taxon>
        <taxon>Euteleostomi</taxon>
        <taxon>Mammalia</taxon>
        <taxon>Eutheria</taxon>
        <taxon>Laurasiatheria</taxon>
        <taxon>Carnivora</taxon>
        <taxon>Caniformia</taxon>
        <taxon>Pinnipedia</taxon>
        <taxon>Phocidae</taxon>
        <taxon>Monachinae</taxon>
        <taxon>Monachini</taxon>
        <taxon>Neomonachus</taxon>
    </lineage>
</organism>
<dbReference type="Gene3D" id="3.40.50.300">
    <property type="entry name" value="P-loop containing nucleotide triphosphate hydrolases"/>
    <property type="match status" value="1"/>
</dbReference>
<dbReference type="Pfam" id="PF00071">
    <property type="entry name" value="Ras"/>
    <property type="match status" value="1"/>
</dbReference>
<dbReference type="Proteomes" id="UP000248481">
    <property type="component" value="Unplaced"/>
</dbReference>
<name>A0A8M1M389_NEOSC</name>
<feature type="region of interest" description="Disordered" evidence="3">
    <location>
        <begin position="102"/>
        <end position="124"/>
    </location>
</feature>
<dbReference type="InterPro" id="IPR005225">
    <property type="entry name" value="Small_GTP-bd"/>
</dbReference>
<evidence type="ECO:0000256" key="3">
    <source>
        <dbReference type="SAM" id="MobiDB-lite"/>
    </source>
</evidence>
<dbReference type="SMART" id="SM00173">
    <property type="entry name" value="RAS"/>
    <property type="match status" value="1"/>
</dbReference>
<dbReference type="GO" id="GO:0005525">
    <property type="term" value="F:GTP binding"/>
    <property type="evidence" value="ECO:0007669"/>
    <property type="project" value="UniProtKB-KW"/>
</dbReference>
<feature type="compositionally biased region" description="Polar residues" evidence="3">
    <location>
        <begin position="109"/>
        <end position="118"/>
    </location>
</feature>
<reference evidence="5" key="1">
    <citation type="submission" date="2025-08" db="UniProtKB">
        <authorList>
            <consortium name="RefSeq"/>
        </authorList>
    </citation>
    <scope>IDENTIFICATION</scope>
    <source>
        <tissue evidence="5">Blood</tissue>
    </source>
</reference>
<dbReference type="GeneID" id="123323805"/>
<evidence type="ECO:0000313" key="5">
    <source>
        <dbReference type="RefSeq" id="XP_044768232.1"/>
    </source>
</evidence>
<dbReference type="NCBIfam" id="TIGR00231">
    <property type="entry name" value="small_GTP"/>
    <property type="match status" value="1"/>
</dbReference>
<dbReference type="PRINTS" id="PR00449">
    <property type="entry name" value="RASTRNSFRMNG"/>
</dbReference>
<evidence type="ECO:0000256" key="2">
    <source>
        <dbReference type="ARBA" id="ARBA00023134"/>
    </source>
</evidence>
<dbReference type="InterPro" id="IPR020849">
    <property type="entry name" value="Small_GTPase_Ras-type"/>
</dbReference>
<dbReference type="RefSeq" id="XP_044768232.1">
    <property type="nucleotide sequence ID" value="XM_044912297.1"/>
</dbReference>
<dbReference type="PANTHER" id="PTHR24070">
    <property type="entry name" value="RAS, DI-RAS, AND RHEB FAMILY MEMBERS OF SMALL GTPASE SUPERFAMILY"/>
    <property type="match status" value="1"/>
</dbReference>
<evidence type="ECO:0000256" key="1">
    <source>
        <dbReference type="ARBA" id="ARBA00022741"/>
    </source>
</evidence>
<dbReference type="GO" id="GO:0003924">
    <property type="term" value="F:GTPase activity"/>
    <property type="evidence" value="ECO:0007669"/>
    <property type="project" value="InterPro"/>
</dbReference>
<accession>A0A8M1M389</accession>
<dbReference type="KEGG" id="nsu:123323805"/>
<keyword evidence="1" id="KW-0547">Nucleotide-binding</keyword>
<dbReference type="PROSITE" id="PS51421">
    <property type="entry name" value="RAS"/>
    <property type="match status" value="1"/>
</dbReference>
<dbReference type="AlphaFoldDB" id="A0A8M1M389"/>
<keyword evidence="2" id="KW-0342">GTP-binding</keyword>
<dbReference type="SUPFAM" id="SSF52540">
    <property type="entry name" value="P-loop containing nucleoside triphosphate hydrolases"/>
    <property type="match status" value="1"/>
</dbReference>
<protein>
    <submittedName>
        <fullName evidence="5">GTPase HRas-like</fullName>
    </submittedName>
</protein>
<dbReference type="InterPro" id="IPR001806">
    <property type="entry name" value="Small_GTPase"/>
</dbReference>
<keyword evidence="4" id="KW-1185">Reference proteome</keyword>
<dbReference type="GO" id="GO:0007165">
    <property type="term" value="P:signal transduction"/>
    <property type="evidence" value="ECO:0007669"/>
    <property type="project" value="InterPro"/>
</dbReference>